<feature type="region of interest" description="Disordered" evidence="1">
    <location>
        <begin position="374"/>
        <end position="395"/>
    </location>
</feature>
<feature type="compositionally biased region" description="Polar residues" evidence="1">
    <location>
        <begin position="244"/>
        <end position="264"/>
    </location>
</feature>
<organism evidence="2 3">
    <name type="scientific">Diaporthe vaccinii</name>
    <dbReference type="NCBI Taxonomy" id="105482"/>
    <lineage>
        <taxon>Eukaryota</taxon>
        <taxon>Fungi</taxon>
        <taxon>Dikarya</taxon>
        <taxon>Ascomycota</taxon>
        <taxon>Pezizomycotina</taxon>
        <taxon>Sordariomycetes</taxon>
        <taxon>Sordariomycetidae</taxon>
        <taxon>Diaporthales</taxon>
        <taxon>Diaporthaceae</taxon>
        <taxon>Diaporthe</taxon>
        <taxon>Diaporthe eres species complex</taxon>
    </lineage>
</organism>
<evidence type="ECO:0000313" key="3">
    <source>
        <dbReference type="Proteomes" id="UP001600888"/>
    </source>
</evidence>
<feature type="compositionally biased region" description="Low complexity" evidence="1">
    <location>
        <begin position="224"/>
        <end position="234"/>
    </location>
</feature>
<feature type="compositionally biased region" description="Polar residues" evidence="1">
    <location>
        <begin position="375"/>
        <end position="385"/>
    </location>
</feature>
<feature type="compositionally biased region" description="Polar residues" evidence="1">
    <location>
        <begin position="407"/>
        <end position="419"/>
    </location>
</feature>
<keyword evidence="3" id="KW-1185">Reference proteome</keyword>
<feature type="region of interest" description="Disordered" evidence="1">
    <location>
        <begin position="407"/>
        <end position="439"/>
    </location>
</feature>
<evidence type="ECO:0000313" key="2">
    <source>
        <dbReference type="EMBL" id="KAL2290934.1"/>
    </source>
</evidence>
<evidence type="ECO:0000256" key="1">
    <source>
        <dbReference type="SAM" id="MobiDB-lite"/>
    </source>
</evidence>
<reference evidence="2 3" key="1">
    <citation type="submission" date="2024-03" db="EMBL/GenBank/DDBJ databases">
        <title>A high-quality draft genome sequence of Diaporthe vaccinii, a causative agent of upright dieback and viscid rot disease in cranberry plants.</title>
        <authorList>
            <person name="Sarrasin M."/>
            <person name="Lang B.F."/>
            <person name="Burger G."/>
        </authorList>
    </citation>
    <scope>NUCLEOTIDE SEQUENCE [LARGE SCALE GENOMIC DNA]</scope>
    <source>
        <strain evidence="2 3">IS7</strain>
    </source>
</reference>
<dbReference type="EMBL" id="JBAWTH010000008">
    <property type="protein sequence ID" value="KAL2290934.1"/>
    <property type="molecule type" value="Genomic_DNA"/>
</dbReference>
<feature type="region of interest" description="Disordered" evidence="1">
    <location>
        <begin position="1"/>
        <end position="28"/>
    </location>
</feature>
<comment type="caution">
    <text evidence="2">The sequence shown here is derived from an EMBL/GenBank/DDBJ whole genome shotgun (WGS) entry which is preliminary data.</text>
</comment>
<feature type="compositionally biased region" description="Basic residues" evidence="1">
    <location>
        <begin position="326"/>
        <end position="343"/>
    </location>
</feature>
<dbReference type="Proteomes" id="UP001600888">
    <property type="component" value="Unassembled WGS sequence"/>
</dbReference>
<proteinExistence type="predicted"/>
<accession>A0ABR4F8F9</accession>
<name>A0ABR4F8F9_9PEZI</name>
<feature type="region of interest" description="Disordered" evidence="1">
    <location>
        <begin position="207"/>
        <end position="347"/>
    </location>
</feature>
<sequence length="810" mass="88784">MSSSNGRHPGHSSRGHRRPKKPKMSDEAWAKSVATFQGVVDNEASDDRSIQLAWDTLRRDYKNKFNAKVSALSSQQNEEPFGLWAAEKLSEQTLERVLCLVFRKDLAECDHMSLLRSTAAKANTTVWHMLLYFGASMFSESMLSKVRKRLRVFDLDPVTGASTFKTVYLKALQATAKRTKVVLDTTSVAASNAVRVFTSTDLAAMASANPEFDPPTRKTGGTIGSSQAQGQGASHSVADKSRNMSKPTTEAQKTKKSGGSASSQGREDDSHLATADGETIKPSIESNIPDRQPDRAAQVSTAQRLFRSESEGRRSYLPSVAPVTRRGTHRGTSTRRNPPRKGRPGPMYVGFAPTDTGEASARNGENALDLEIKAESSSISGTSRPTGEEAPTRVGSTIHCAPDMLQATSKRPITVQDSEPITPPKDGRKRPNKTSTRSDLLGCGVDWDDGTVLTILKQLEATRHAEYFVVDGMSDNDPSTRNQLTGEAAMRGSLLVPLKLATGQRLLVAVELKPLGKPGRGVLRYYDPCGPPDEDALTEYAPAAKLAPLLSHVLPDRGLDRALWKSEYCVCPELSCEQDSGLSICLGAMYTVGGRPIPEMVDWMFWRHLMIGAFFPNDAAVQLRTAHYRGETIHKLIRQGQMSDGTLVPQGRRVSSDIEYLGTAAMNPVDRIECRADNAKKTIEVIHEGCRIFHGLQEKVDVAKADLKTRLDKNTHIRDSLRRKLNVGDQIVLGAPPTKAEQDDETTEGFDRLTLQQAIEEHSLCKARLEGLSASSESVHLALHELGIWRRDVDTAVLEDDASILHKRES</sequence>
<protein>
    <submittedName>
        <fullName evidence="2">Uncharacterized protein</fullName>
    </submittedName>
</protein>
<feature type="compositionally biased region" description="Basic residues" evidence="1">
    <location>
        <begin position="8"/>
        <end position="22"/>
    </location>
</feature>
<gene>
    <name evidence="2" type="ORF">FJTKL_14856</name>
</gene>